<evidence type="ECO:0000256" key="3">
    <source>
        <dbReference type="ARBA" id="ARBA00022553"/>
    </source>
</evidence>
<organism evidence="9 10">
    <name type="scientific">Microcoleus anatoxicus PTRS2</name>
    <dbReference type="NCBI Taxonomy" id="2705321"/>
    <lineage>
        <taxon>Bacteria</taxon>
        <taxon>Bacillati</taxon>
        <taxon>Cyanobacteriota</taxon>
        <taxon>Cyanophyceae</taxon>
        <taxon>Oscillatoriophycideae</taxon>
        <taxon>Oscillatoriales</taxon>
        <taxon>Microcoleaceae</taxon>
        <taxon>Microcoleus</taxon>
        <taxon>Microcoleus anatoxicus</taxon>
    </lineage>
</organism>
<keyword evidence="5" id="KW-0902">Two-component regulatory system</keyword>
<dbReference type="InterPro" id="IPR041664">
    <property type="entry name" value="AAA_16"/>
</dbReference>
<evidence type="ECO:0000256" key="6">
    <source>
        <dbReference type="SAM" id="Coils"/>
    </source>
</evidence>
<keyword evidence="4" id="KW-0418">Kinase</keyword>
<dbReference type="InterPro" id="IPR003661">
    <property type="entry name" value="HisK_dim/P_dom"/>
</dbReference>
<dbReference type="CDD" id="cd00082">
    <property type="entry name" value="HisKA"/>
    <property type="match status" value="1"/>
</dbReference>
<dbReference type="SMART" id="SM00387">
    <property type="entry name" value="HATPase_c"/>
    <property type="match status" value="1"/>
</dbReference>
<dbReference type="RefSeq" id="WP_340519623.1">
    <property type="nucleotide sequence ID" value="NZ_JBBLXS010000019.1"/>
</dbReference>
<dbReference type="PRINTS" id="PR00344">
    <property type="entry name" value="BCTRLSENSOR"/>
</dbReference>
<accession>A0ABU8YH96</accession>
<dbReference type="Pfam" id="PF13191">
    <property type="entry name" value="AAA_16"/>
    <property type="match status" value="1"/>
</dbReference>
<feature type="domain" description="Histidine kinase" evidence="8">
    <location>
        <begin position="1579"/>
        <end position="1834"/>
    </location>
</feature>
<keyword evidence="6" id="KW-0175">Coiled coil</keyword>
<evidence type="ECO:0000256" key="1">
    <source>
        <dbReference type="ARBA" id="ARBA00000085"/>
    </source>
</evidence>
<proteinExistence type="predicted"/>
<dbReference type="InterPro" id="IPR027417">
    <property type="entry name" value="P-loop_NTPase"/>
</dbReference>
<evidence type="ECO:0000256" key="4">
    <source>
        <dbReference type="ARBA" id="ARBA00022777"/>
    </source>
</evidence>
<dbReference type="PANTHER" id="PTHR43642">
    <property type="entry name" value="HYBRID SIGNAL TRANSDUCTION HISTIDINE KINASE G"/>
    <property type="match status" value="1"/>
</dbReference>
<dbReference type="InterPro" id="IPR036097">
    <property type="entry name" value="HisK_dim/P_sf"/>
</dbReference>
<evidence type="ECO:0000313" key="10">
    <source>
        <dbReference type="Proteomes" id="UP001384579"/>
    </source>
</evidence>
<dbReference type="Gene3D" id="1.10.287.130">
    <property type="match status" value="1"/>
</dbReference>
<reference evidence="9 10" key="1">
    <citation type="journal article" date="2020" name="Harmful Algae">
        <title>Molecular and morphological characterization of a novel dihydroanatoxin-a producing Microcoleus species (cyanobacteria) from the Russian River, California, USA.</title>
        <authorList>
            <person name="Conklin K.Y."/>
            <person name="Stancheva R."/>
            <person name="Otten T.G."/>
            <person name="Fadness R."/>
            <person name="Boyer G.L."/>
            <person name="Read B."/>
            <person name="Zhang X."/>
            <person name="Sheath R.G."/>
        </authorList>
    </citation>
    <scope>NUCLEOTIDE SEQUENCE [LARGE SCALE GENOMIC DNA]</scope>
    <source>
        <strain evidence="9 10">PTRS2</strain>
    </source>
</reference>
<dbReference type="SUPFAM" id="SSF55874">
    <property type="entry name" value="ATPase domain of HSP90 chaperone/DNA topoisomerase II/histidine kinase"/>
    <property type="match status" value="1"/>
</dbReference>
<dbReference type="EC" id="2.7.13.3" evidence="2"/>
<dbReference type="Proteomes" id="UP001384579">
    <property type="component" value="Unassembled WGS sequence"/>
</dbReference>
<dbReference type="Pfam" id="PF00069">
    <property type="entry name" value="Pkinase"/>
    <property type="match status" value="1"/>
</dbReference>
<dbReference type="Gene3D" id="3.30.450.40">
    <property type="match status" value="1"/>
</dbReference>
<evidence type="ECO:0000259" key="7">
    <source>
        <dbReference type="PROSITE" id="PS50011"/>
    </source>
</evidence>
<comment type="catalytic activity">
    <reaction evidence="1">
        <text>ATP + protein L-histidine = ADP + protein N-phospho-L-histidine.</text>
        <dbReference type="EC" id="2.7.13.3"/>
    </reaction>
</comment>
<keyword evidence="4" id="KW-0808">Transferase</keyword>
<dbReference type="InterPro" id="IPR003018">
    <property type="entry name" value="GAF"/>
</dbReference>
<dbReference type="SUPFAM" id="SSF55781">
    <property type="entry name" value="GAF domain-like"/>
    <property type="match status" value="1"/>
</dbReference>
<dbReference type="SMART" id="SM00065">
    <property type="entry name" value="GAF"/>
    <property type="match status" value="1"/>
</dbReference>
<dbReference type="PROSITE" id="PS50109">
    <property type="entry name" value="HIS_KIN"/>
    <property type="match status" value="1"/>
</dbReference>
<gene>
    <name evidence="9" type="ORF">WMG39_02645</name>
</gene>
<dbReference type="SUPFAM" id="SSF56112">
    <property type="entry name" value="Protein kinase-like (PK-like)"/>
    <property type="match status" value="1"/>
</dbReference>
<evidence type="ECO:0000256" key="5">
    <source>
        <dbReference type="ARBA" id="ARBA00023012"/>
    </source>
</evidence>
<dbReference type="Gene3D" id="3.30.565.10">
    <property type="entry name" value="Histidine kinase-like ATPase, C-terminal domain"/>
    <property type="match status" value="1"/>
</dbReference>
<feature type="coiled-coil region" evidence="6">
    <location>
        <begin position="1529"/>
        <end position="1570"/>
    </location>
</feature>
<dbReference type="CDD" id="cd14014">
    <property type="entry name" value="STKc_PknB_like"/>
    <property type="match status" value="1"/>
</dbReference>
<dbReference type="EMBL" id="JBBLXS010000019">
    <property type="protein sequence ID" value="MEK0183743.1"/>
    <property type="molecule type" value="Genomic_DNA"/>
</dbReference>
<dbReference type="InterPro" id="IPR053159">
    <property type="entry name" value="Hybrid_Histidine_Kinase"/>
</dbReference>
<dbReference type="InterPro" id="IPR005467">
    <property type="entry name" value="His_kinase_dom"/>
</dbReference>
<dbReference type="PROSITE" id="PS50011">
    <property type="entry name" value="PROTEIN_KINASE_DOM"/>
    <property type="match status" value="1"/>
</dbReference>
<evidence type="ECO:0000313" key="9">
    <source>
        <dbReference type="EMBL" id="MEK0183743.1"/>
    </source>
</evidence>
<dbReference type="InterPro" id="IPR003594">
    <property type="entry name" value="HATPase_dom"/>
</dbReference>
<evidence type="ECO:0000259" key="8">
    <source>
        <dbReference type="PROSITE" id="PS50109"/>
    </source>
</evidence>
<feature type="domain" description="Protein kinase" evidence="7">
    <location>
        <begin position="7"/>
        <end position="270"/>
    </location>
</feature>
<dbReference type="SMART" id="SM00388">
    <property type="entry name" value="HisKA"/>
    <property type="match status" value="1"/>
</dbReference>
<name>A0ABU8YH96_9CYAN</name>
<dbReference type="InterPro" id="IPR000719">
    <property type="entry name" value="Prot_kinase_dom"/>
</dbReference>
<sequence>MMAIPGVAVLALIYESSTSLVYRGRDEQNNQPVIIKLIKEDYPTPEELNRYRREYQITASLKLDGVVTVHKLLSVRNSLAMILEDFGGESLRIFMASQKFTILGFLTTAIKIAETLGEIHAKNVIHKDINPGNIVFNSVTGKVKLIDFSISTASELDNIPNKDPNFLEGTLAYMSPEQTGRMNRVIDYRTDFYSLGVTFYEILAGQLPFNTADPMELVHCHIAKQPVPLKEIAPEIPQAVSDIVMKLLAKTAEERYQSAWGLKADLESCLFQLQTSGLISEFTLGSQDISDKFKIPQKLYGRQREVETLLAAFERVAATNYRSSRRTEHSQIAVINKDVKSKTETSQLLLTRREYHKSRSEMMLIAGYSGIGKSAMVKILEKPITCRQGYFIWGKFDQYKRTIPYSAVVIAFSELVRQLLTESETQLAVWREKLRSAFGQNGQIIIDVIPEVELIVGPQSPVVELGPTESLNRFNLVFQNFIRVFCQPEHPLVIFLDDLQWADSATLKLIELMMTDEATQYLFLIGAYRDNEVSPTHPLMMTVETLRNQEAIVNQIALLPLGVDNITHLIAETLHSDRESVKPLAELVVSKTDGNPFFVNQFLHTLYQEDLLVFHPPLSGNKGGWHWDINQIEQCAITDNVVDLMVQKLRKLPISTQQVLRLVACLGNEFDLNTLSLINEKEASETFSQLLPAIKSGLILPSSELESKSLDYVMFPLLILNYKFLHDRVQQAAYALIDDSEKKAVHLKIGRQILENTPTEYRADRIFELVDHLNVARTLIGEDKELIELATLNLDAARRAKDATAYVSALQYLTAGMDGLTEDIWDSHYDLAFALHMERANVEYLNGYFEKSEEFINITLQKARSPLEKVEIYNLLIVQYTLRAKYEDAVKAGIKALNLLGIDLPLDGLQTVISEEFEAAKSILGDREIASLIDAPEMTIPEKKVAVKLITNLLTSAYLNNPDLWKVSVLKGLNLSLKYGLVPEASLCYAGYGMFLNAVSGDYKTAYQFAMLSLNLSEKSGNLGLKCRACSSLVSIFHYWFNHIKEAYAISNEGYQAALESGDLEYAGYILSNRIANYFFQGRDIAQVLADTKGYLQFSQKTKNQLVTDTLLGVELILCNLSKLTTDKLVFENEEITEVEYVYNCQAHQNLYSLCLYQIRKCQVLYLYGNYKEALQLALEVEKQLSFITGAIPATEWNFYFSLVLIAVYPNVSKSEQTLYLEKLEKNQREMKIWADNCPENFLHKHVLVQAEIARISKKDSEAVELYDFAITLAQDNEFVQNEALANELAAKYWLNKGKYQYAKIHLRDAHSCYQRWGATRKVDDLEQKYPQLREMTPLNGNFALNQTTTTIHTSTGSDARALDLATVMKASLAISSEIVLDKLLGSLMRISLENAGAQLGFLILVREGKLLILAKASVFAEDVTMLPFMPLEECQDLPVTVINYVERTRSDLVLSNAAAEGLFTADPYVAQNQLQSILCTPIVNRGKLIGILYLENNLTIGAFTPHRLEVLRLLSSQVAISLENALLYNSVEQKVQERTQELHEKNESLEQTLRELKLTQAQLIQTEKMSSLGQMVAGVAHEINNPVSFIYGNLTPAGEYVQDLLKLIELYQQHYPDPNDEIMDEIETIELEFLIEDLQKLLDSMKVGAERIRDIVLSLRNFSRLDEAEMKSVDIHQGIDSTVMLLQPRLRKEGGRLGIEVIRNYGNLPLITCYASQLNQVFMNILTNAIDALLLVRDSPENYQKKPAITIATEVTDRSSAIVRIGDTGPGMTREVLHKIFDPFFTTKPVGSGTGLGLSICHSIVVSSHGGKLTCVSAPGEGSEFIIEIPIAPRLVM</sequence>
<protein>
    <recommendedName>
        <fullName evidence="2">histidine kinase</fullName>
        <ecNumber evidence="2">2.7.13.3</ecNumber>
    </recommendedName>
</protein>
<dbReference type="SUPFAM" id="SSF47384">
    <property type="entry name" value="Homodimeric domain of signal transducing histidine kinase"/>
    <property type="match status" value="1"/>
</dbReference>
<dbReference type="InterPro" id="IPR036890">
    <property type="entry name" value="HATPase_C_sf"/>
</dbReference>
<keyword evidence="3" id="KW-0597">Phosphoprotein</keyword>
<dbReference type="InterPro" id="IPR011009">
    <property type="entry name" value="Kinase-like_dom_sf"/>
</dbReference>
<dbReference type="PANTHER" id="PTHR43642:SF1">
    <property type="entry name" value="HYBRID SIGNAL TRANSDUCTION HISTIDINE KINASE G"/>
    <property type="match status" value="1"/>
</dbReference>
<dbReference type="Gene3D" id="1.10.510.10">
    <property type="entry name" value="Transferase(Phosphotransferase) domain 1"/>
    <property type="match status" value="1"/>
</dbReference>
<keyword evidence="10" id="KW-1185">Reference proteome</keyword>
<dbReference type="InterPro" id="IPR029016">
    <property type="entry name" value="GAF-like_dom_sf"/>
</dbReference>
<comment type="caution">
    <text evidence="9">The sequence shown here is derived from an EMBL/GenBank/DDBJ whole genome shotgun (WGS) entry which is preliminary data.</text>
</comment>
<dbReference type="InterPro" id="IPR004358">
    <property type="entry name" value="Sig_transdc_His_kin-like_C"/>
</dbReference>
<dbReference type="Gene3D" id="3.30.200.20">
    <property type="entry name" value="Phosphorylase Kinase, domain 1"/>
    <property type="match status" value="1"/>
</dbReference>
<dbReference type="Pfam" id="PF01590">
    <property type="entry name" value="GAF"/>
    <property type="match status" value="1"/>
</dbReference>
<dbReference type="SUPFAM" id="SSF52540">
    <property type="entry name" value="P-loop containing nucleoside triphosphate hydrolases"/>
    <property type="match status" value="1"/>
</dbReference>
<dbReference type="Pfam" id="PF02518">
    <property type="entry name" value="HATPase_c"/>
    <property type="match status" value="1"/>
</dbReference>
<evidence type="ECO:0000256" key="2">
    <source>
        <dbReference type="ARBA" id="ARBA00012438"/>
    </source>
</evidence>